<organism evidence="1 2">
    <name type="scientific">Mucilaginibacter ginkgonis</name>
    <dbReference type="NCBI Taxonomy" id="2682091"/>
    <lineage>
        <taxon>Bacteria</taxon>
        <taxon>Pseudomonadati</taxon>
        <taxon>Bacteroidota</taxon>
        <taxon>Sphingobacteriia</taxon>
        <taxon>Sphingobacteriales</taxon>
        <taxon>Sphingobacteriaceae</taxon>
        <taxon>Mucilaginibacter</taxon>
    </lineage>
</organism>
<reference evidence="1 2" key="1">
    <citation type="submission" date="2020-12" db="EMBL/GenBank/DDBJ databases">
        <title>HMF7856_wgs.fasta genome submission.</title>
        <authorList>
            <person name="Kang H."/>
            <person name="Kim H."/>
            <person name="Joh K."/>
        </authorList>
    </citation>
    <scope>NUCLEOTIDE SEQUENCE [LARGE SCALE GENOMIC DNA]</scope>
    <source>
        <strain evidence="1 2">HMF7856</strain>
    </source>
</reference>
<protein>
    <submittedName>
        <fullName evidence="1">Uncharacterized protein</fullName>
    </submittedName>
</protein>
<name>A0A6I4HX01_9SPHI</name>
<gene>
    <name evidence="1" type="ORF">GO620_008495</name>
</gene>
<dbReference type="InterPro" id="IPR011256">
    <property type="entry name" value="Reg_factor_effector_dom_sf"/>
</dbReference>
<proteinExistence type="predicted"/>
<accession>A0A6I4HX01</accession>
<evidence type="ECO:0000313" key="2">
    <source>
        <dbReference type="Proteomes" id="UP000429232"/>
    </source>
</evidence>
<dbReference type="Proteomes" id="UP000429232">
    <property type="component" value="Chromosome"/>
</dbReference>
<dbReference type="EMBL" id="CP066775">
    <property type="protein sequence ID" value="QQL51466.1"/>
    <property type="molecule type" value="Genomic_DNA"/>
</dbReference>
<dbReference type="KEGG" id="mgik:GO620_008495"/>
<dbReference type="AlphaFoldDB" id="A0A6I4HX01"/>
<dbReference type="RefSeq" id="WP_157524213.1">
    <property type="nucleotide sequence ID" value="NZ_CP066775.1"/>
</dbReference>
<evidence type="ECO:0000313" key="1">
    <source>
        <dbReference type="EMBL" id="QQL51466.1"/>
    </source>
</evidence>
<sequence length="315" mass="35294">MKKVLLIIIFLVAVAVLFIIPVNRTETMPINVPFFKAYKQLLLPRKWAEWHPEIKTDFTTDSNKVSFITKPDGYSVNTPNTSIEVHETASSFAIKQQGISGDHAYVITVAPGKTVNETELIVAEHISIAGYLVGYFSKNPFQYSGAAQFKNFLENDDLFYGYHIYRTTVPSPDLLVIRKRVAKTNEFLAADSSFNELKSFALITGVTKVAPVIAQFIPVGTDSMMVNVGIYINKPLQNSGHILYSKMIKDGPLFAADYSGSFEKRLQAHEALKKYFADHAMEIPVLPFESYLDDKLPSSSNSPVKIRINYTTFSN</sequence>
<dbReference type="Gene3D" id="3.20.80.10">
    <property type="entry name" value="Regulatory factor, effector binding domain"/>
    <property type="match status" value="1"/>
</dbReference>
<keyword evidence="2" id="KW-1185">Reference proteome</keyword>